<protein>
    <submittedName>
        <fullName evidence="1">Cytochrome c</fullName>
    </submittedName>
</protein>
<gene>
    <name evidence="1" type="ORF">I5803_19385</name>
</gene>
<dbReference type="AlphaFoldDB" id="A0A931H883"/>
<reference evidence="1" key="1">
    <citation type="submission" date="2020-11" db="EMBL/GenBank/DDBJ databases">
        <title>Bacterial whole genome sequence for Caenimonas sp. DR4.4.</title>
        <authorList>
            <person name="Le V."/>
            <person name="Ko S.-R."/>
            <person name="Ahn C.-Y."/>
            <person name="Oh H.-M."/>
        </authorList>
    </citation>
    <scope>NUCLEOTIDE SEQUENCE</scope>
    <source>
        <strain evidence="1">DR4.4</strain>
    </source>
</reference>
<dbReference type="RefSeq" id="WP_196987954.1">
    <property type="nucleotide sequence ID" value="NZ_JADWYS010000001.1"/>
</dbReference>
<evidence type="ECO:0000313" key="2">
    <source>
        <dbReference type="Proteomes" id="UP000651050"/>
    </source>
</evidence>
<organism evidence="1 2">
    <name type="scientific">Caenimonas aquaedulcis</name>
    <dbReference type="NCBI Taxonomy" id="2793270"/>
    <lineage>
        <taxon>Bacteria</taxon>
        <taxon>Pseudomonadati</taxon>
        <taxon>Pseudomonadota</taxon>
        <taxon>Betaproteobacteria</taxon>
        <taxon>Burkholderiales</taxon>
        <taxon>Comamonadaceae</taxon>
        <taxon>Caenimonas</taxon>
    </lineage>
</organism>
<dbReference type="GO" id="GO:0020037">
    <property type="term" value="F:heme binding"/>
    <property type="evidence" value="ECO:0007669"/>
    <property type="project" value="InterPro"/>
</dbReference>
<keyword evidence="2" id="KW-1185">Reference proteome</keyword>
<proteinExistence type="predicted"/>
<name>A0A931H883_9BURK</name>
<accession>A0A931H883</accession>
<comment type="caution">
    <text evidence="1">The sequence shown here is derived from an EMBL/GenBank/DDBJ whole genome shotgun (WGS) entry which is preliminary data.</text>
</comment>
<dbReference type="Proteomes" id="UP000651050">
    <property type="component" value="Unassembled WGS sequence"/>
</dbReference>
<dbReference type="SUPFAM" id="SSF46626">
    <property type="entry name" value="Cytochrome c"/>
    <property type="match status" value="1"/>
</dbReference>
<dbReference type="GO" id="GO:0009055">
    <property type="term" value="F:electron transfer activity"/>
    <property type="evidence" value="ECO:0007669"/>
    <property type="project" value="InterPro"/>
</dbReference>
<dbReference type="InterPro" id="IPR036909">
    <property type="entry name" value="Cyt_c-like_dom_sf"/>
</dbReference>
<evidence type="ECO:0000313" key="1">
    <source>
        <dbReference type="EMBL" id="MBG9390202.1"/>
    </source>
</evidence>
<dbReference type="EMBL" id="JADWYS010000001">
    <property type="protein sequence ID" value="MBG9390202.1"/>
    <property type="molecule type" value="Genomic_DNA"/>
</dbReference>
<sequence>MLAALACAAPAQAQAPAAPSRGELLYNNHCIECHTSQIHWRDGKQVRDWAGLRAKVRFWQANAGLRWDDADITDVARYLDNTIYRLTPGTQRVGRAGEGAGVRRQPAGRA</sequence>